<sequence length="295" mass="32831">MTETASKLIVVVLDGLRYDAARKYLGYMEHLVEQGQLSCYKVQSELPSLSRPLYEVLLTGTPVSKNGITANHIVRLSREQSVFHLAVAANLRTAAAAYHWVSELYSSAPFHPVADRHQHNVLKPIQHGSFYFEDHYPDSHVFADAEFLRAAYDPHFLYIHTMNIDDAGHRYGGESKEYEVAVRRVDGLLATLLPEWMEQGYTVLVTADHGMNANGCHGGVTPAERHIPLYTFGEQVLSPEQEIQALPQLRLAPLMCHCLGLQPSAAMTTEGLPPFVPVVPGQEENAKMMKLNSLA</sequence>
<dbReference type="EMBL" id="CP009287">
    <property type="protein sequence ID" value="AIQ66547.1"/>
    <property type="molecule type" value="Genomic_DNA"/>
</dbReference>
<accession>A0A089M065</accession>
<evidence type="ECO:0000313" key="1">
    <source>
        <dbReference type="EMBL" id="AIQ66547.1"/>
    </source>
</evidence>
<keyword evidence="2" id="KW-1185">Reference proteome</keyword>
<dbReference type="RefSeq" id="WP_042265915.1">
    <property type="nucleotide sequence ID" value="NZ_CP009287.1"/>
</dbReference>
<dbReference type="SUPFAM" id="SSF53649">
    <property type="entry name" value="Alkaline phosphatase-like"/>
    <property type="match status" value="1"/>
</dbReference>
<dbReference type="InterPro" id="IPR002591">
    <property type="entry name" value="Phosphodiest/P_Trfase"/>
</dbReference>
<dbReference type="GO" id="GO:0016787">
    <property type="term" value="F:hydrolase activity"/>
    <property type="evidence" value="ECO:0007669"/>
    <property type="project" value="UniProtKB-ARBA"/>
</dbReference>
<dbReference type="KEGG" id="pgm:PGRAT_01925"/>
<reference evidence="1 2" key="1">
    <citation type="submission" date="2014-08" db="EMBL/GenBank/DDBJ databases">
        <title>Comparative genomics of the Paenibacillus odorifer group.</title>
        <authorList>
            <person name="den Bakker H.C."/>
            <person name="Tsai Y.-C."/>
            <person name="Martin N."/>
            <person name="Korlach J."/>
            <person name="Wiedmann M."/>
        </authorList>
    </citation>
    <scope>NUCLEOTIDE SEQUENCE [LARGE SCALE GENOMIC DNA]</scope>
    <source>
        <strain evidence="1 2">DSM 15220</strain>
    </source>
</reference>
<dbReference type="PANTHER" id="PTHR10151:SF120">
    <property type="entry name" value="BIS(5'-ADENOSYL)-TRIPHOSPHATASE"/>
    <property type="match status" value="1"/>
</dbReference>
<proteinExistence type="predicted"/>
<dbReference type="Pfam" id="PF01663">
    <property type="entry name" value="Phosphodiest"/>
    <property type="match status" value="1"/>
</dbReference>
<gene>
    <name evidence="1" type="ORF">PGRAT_01925</name>
</gene>
<dbReference type="eggNOG" id="COG1524">
    <property type="taxonomic scope" value="Bacteria"/>
</dbReference>
<dbReference type="Proteomes" id="UP000029500">
    <property type="component" value="Chromosome"/>
</dbReference>
<name>A0A089M065_9BACL</name>
<dbReference type="AlphaFoldDB" id="A0A089M065"/>
<dbReference type="HOGENOM" id="CLU_087217_0_0_9"/>
<dbReference type="Gene3D" id="3.40.720.10">
    <property type="entry name" value="Alkaline Phosphatase, subunit A"/>
    <property type="match status" value="1"/>
</dbReference>
<evidence type="ECO:0000313" key="2">
    <source>
        <dbReference type="Proteomes" id="UP000029500"/>
    </source>
</evidence>
<dbReference type="STRING" id="189425.PGRAT_01925"/>
<dbReference type="OrthoDB" id="8580666at2"/>
<organism evidence="1 2">
    <name type="scientific">Paenibacillus graminis</name>
    <dbReference type="NCBI Taxonomy" id="189425"/>
    <lineage>
        <taxon>Bacteria</taxon>
        <taxon>Bacillati</taxon>
        <taxon>Bacillota</taxon>
        <taxon>Bacilli</taxon>
        <taxon>Bacillales</taxon>
        <taxon>Paenibacillaceae</taxon>
        <taxon>Paenibacillus</taxon>
    </lineage>
</organism>
<dbReference type="PANTHER" id="PTHR10151">
    <property type="entry name" value="ECTONUCLEOTIDE PYROPHOSPHATASE/PHOSPHODIESTERASE"/>
    <property type="match status" value="1"/>
</dbReference>
<dbReference type="InterPro" id="IPR017850">
    <property type="entry name" value="Alkaline_phosphatase_core_sf"/>
</dbReference>
<protein>
    <submittedName>
        <fullName evidence="1">Nucleotide pyrophosphatase</fullName>
    </submittedName>
</protein>